<dbReference type="STRING" id="1407499.HHUB_1074"/>
<feature type="domain" description="CBS" evidence="3">
    <location>
        <begin position="8"/>
        <end position="65"/>
    </location>
</feature>
<dbReference type="SMART" id="SM00116">
    <property type="entry name" value="CBS"/>
    <property type="match status" value="2"/>
</dbReference>
<reference evidence="5" key="1">
    <citation type="journal article" date="2016" name="Environ. Microbiol.">
        <title>The complete genome of a viable archaeum isolated from 123-million-year-old rock salt.</title>
        <authorList>
            <person name="Jaakkola S.T."/>
            <person name="Pfeiffer F."/>
            <person name="Ravantti J.J."/>
            <person name="Guo Q."/>
            <person name="Liu Y."/>
            <person name="Chen X."/>
            <person name="Ma H."/>
            <person name="Yang C."/>
            <person name="Oksanen H.M."/>
            <person name="Bamford D.H."/>
        </authorList>
    </citation>
    <scope>NUCLEOTIDE SEQUENCE</scope>
    <source>
        <strain evidence="5">JI20-1</strain>
    </source>
</reference>
<dbReference type="InterPro" id="IPR000644">
    <property type="entry name" value="CBS_dom"/>
</dbReference>
<dbReference type="InterPro" id="IPR046342">
    <property type="entry name" value="CBS_dom_sf"/>
</dbReference>
<dbReference type="InterPro" id="IPR051257">
    <property type="entry name" value="Diverse_CBS-Domain"/>
</dbReference>
<dbReference type="GeneID" id="91108523"/>
<evidence type="ECO:0000256" key="1">
    <source>
        <dbReference type="ARBA" id="ARBA00023122"/>
    </source>
</evidence>
<protein>
    <submittedName>
        <fullName evidence="4">CBS domain protein</fullName>
    </submittedName>
</protein>
<dbReference type="Proteomes" id="UP000066737">
    <property type="component" value="Chromosome I"/>
</dbReference>
<evidence type="ECO:0000313" key="4">
    <source>
        <dbReference type="EMBL" id="CQH44715.1"/>
    </source>
</evidence>
<dbReference type="RefSeq" id="WP_059055178.1">
    <property type="nucleotide sequence ID" value="NZ_CEML01000001.1"/>
</dbReference>
<organism evidence="4 5">
    <name type="scientific">Halobacterium hubeiense</name>
    <dbReference type="NCBI Taxonomy" id="1407499"/>
    <lineage>
        <taxon>Archaea</taxon>
        <taxon>Methanobacteriati</taxon>
        <taxon>Methanobacteriota</taxon>
        <taxon>Stenosarchaea group</taxon>
        <taxon>Halobacteria</taxon>
        <taxon>Halobacteriales</taxon>
        <taxon>Halobacteriaceae</taxon>
        <taxon>Halobacterium</taxon>
    </lineage>
</organism>
<dbReference type="EMBL" id="LN831302">
    <property type="protein sequence ID" value="CQH44715.1"/>
    <property type="molecule type" value="Genomic_DNA"/>
</dbReference>
<accession>A0A0U5GY17</accession>
<keyword evidence="5" id="KW-1185">Reference proteome</keyword>
<dbReference type="OrthoDB" id="43333at2157"/>
<sequence>MVDLTAPRIEDVVRLPEDAFLDQVAETMHAEDVGSVVVTGDTTDLAGIVTDRDLALALRDGIDPEQTTVDEVMTPDPVTAEQGAEIFEVVETMREEDVRRLPLVDEAGDVVRLVSLDDALVLLGEEMADVAELVETQV</sequence>
<dbReference type="AlphaFoldDB" id="A0A0U5GY17"/>
<dbReference type="PANTHER" id="PTHR43080">
    <property type="entry name" value="CBS DOMAIN-CONTAINING PROTEIN CBSX3, MITOCHONDRIAL"/>
    <property type="match status" value="1"/>
</dbReference>
<gene>
    <name evidence="4" type="ORF">HHUB_1074</name>
</gene>
<dbReference type="KEGG" id="hhb:Hhub_1074"/>
<dbReference type="Gene3D" id="3.10.580.10">
    <property type="entry name" value="CBS-domain"/>
    <property type="match status" value="1"/>
</dbReference>
<dbReference type="Pfam" id="PF00571">
    <property type="entry name" value="CBS"/>
    <property type="match status" value="2"/>
</dbReference>
<evidence type="ECO:0000313" key="5">
    <source>
        <dbReference type="Proteomes" id="UP000066737"/>
    </source>
</evidence>
<name>A0A0U5GY17_9EURY</name>
<feature type="domain" description="CBS" evidence="3">
    <location>
        <begin position="73"/>
        <end position="130"/>
    </location>
</feature>
<dbReference type="PROSITE" id="PS51371">
    <property type="entry name" value="CBS"/>
    <property type="match status" value="2"/>
</dbReference>
<dbReference type="SUPFAM" id="SSF54631">
    <property type="entry name" value="CBS-domain pair"/>
    <property type="match status" value="1"/>
</dbReference>
<dbReference type="PANTHER" id="PTHR43080:SF2">
    <property type="entry name" value="CBS DOMAIN-CONTAINING PROTEIN"/>
    <property type="match status" value="1"/>
</dbReference>
<proteinExistence type="predicted"/>
<evidence type="ECO:0000256" key="2">
    <source>
        <dbReference type="PROSITE-ProRule" id="PRU00703"/>
    </source>
</evidence>
<evidence type="ECO:0000259" key="3">
    <source>
        <dbReference type="PROSITE" id="PS51371"/>
    </source>
</evidence>
<keyword evidence="1 2" id="KW-0129">CBS domain</keyword>